<name>A0A0D0KFK9_AGRTU</name>
<dbReference type="Pfam" id="PF00106">
    <property type="entry name" value="adh_short"/>
    <property type="match status" value="1"/>
</dbReference>
<dbReference type="EMBL" id="JXQV01000045">
    <property type="protein sequence ID" value="KIP98075.1"/>
    <property type="molecule type" value="Genomic_DNA"/>
</dbReference>
<keyword evidence="2" id="KW-0521">NADP</keyword>
<evidence type="ECO:0000313" key="5">
    <source>
        <dbReference type="EMBL" id="KIP98075.1"/>
    </source>
</evidence>
<dbReference type="PANTHER" id="PTHR43490">
    <property type="entry name" value="(+)-NEOMENTHOL DEHYDROGENASE"/>
    <property type="match status" value="1"/>
</dbReference>
<dbReference type="InterPro" id="IPR045313">
    <property type="entry name" value="CBR1-like"/>
</dbReference>
<dbReference type="PROSITE" id="PS00061">
    <property type="entry name" value="ADH_SHORT"/>
    <property type="match status" value="1"/>
</dbReference>
<evidence type="ECO:0000256" key="4">
    <source>
        <dbReference type="RuleBase" id="RU000363"/>
    </source>
</evidence>
<evidence type="ECO:0000313" key="6">
    <source>
        <dbReference type="Proteomes" id="UP000035017"/>
    </source>
</evidence>
<dbReference type="InterPro" id="IPR036291">
    <property type="entry name" value="NAD(P)-bd_dom_sf"/>
</dbReference>
<dbReference type="CDD" id="cd05324">
    <property type="entry name" value="carb_red_PTCR-like_SDR_c"/>
    <property type="match status" value="1"/>
</dbReference>
<sequence length="254" mass="26784">MIRDVIMTHTSPIALVTGANKGIGFAIARQLGAAGHTVWLGCRDISRGEMAACELRGNGVDARAQQLDVTDDASVSSAAKTIESEVGRLDVLVNNAGLMFGPPPSLAEESIDEMQQMFNTNVFGVMRVTQAFLPLLRKSKAARIVMMSSGLSSLTDALDMRSETWTVGFGGYCASKTALNMLTIKLAKELDREGIKVNAVDPGLTSTDMTGNGPGHSPDDGARPAFALATTHAYGPTAGFYACAPSGELVQKSW</sequence>
<dbReference type="AlphaFoldDB" id="A0A0D0KFK9"/>
<evidence type="ECO:0000256" key="3">
    <source>
        <dbReference type="ARBA" id="ARBA00023002"/>
    </source>
</evidence>
<gene>
    <name evidence="5" type="ORF">RU07_22825</name>
</gene>
<evidence type="ECO:0000256" key="1">
    <source>
        <dbReference type="ARBA" id="ARBA00006484"/>
    </source>
</evidence>
<comment type="caution">
    <text evidence="5">The sequence shown here is derived from an EMBL/GenBank/DDBJ whole genome shotgun (WGS) entry which is preliminary data.</text>
</comment>
<dbReference type="GO" id="GO:0016616">
    <property type="term" value="F:oxidoreductase activity, acting on the CH-OH group of donors, NAD or NADP as acceptor"/>
    <property type="evidence" value="ECO:0007669"/>
    <property type="project" value="InterPro"/>
</dbReference>
<dbReference type="PRINTS" id="PR00080">
    <property type="entry name" value="SDRFAMILY"/>
</dbReference>
<evidence type="ECO:0000256" key="2">
    <source>
        <dbReference type="ARBA" id="ARBA00022857"/>
    </source>
</evidence>
<dbReference type="InterPro" id="IPR020904">
    <property type="entry name" value="Sc_DH/Rdtase_CS"/>
</dbReference>
<accession>A0A0D0KFK9</accession>
<dbReference type="PRINTS" id="PR00081">
    <property type="entry name" value="GDHRDH"/>
</dbReference>
<dbReference type="SUPFAM" id="SSF51735">
    <property type="entry name" value="NAD(P)-binding Rossmann-fold domains"/>
    <property type="match status" value="1"/>
</dbReference>
<keyword evidence="3" id="KW-0560">Oxidoreductase</keyword>
<protein>
    <submittedName>
        <fullName evidence="5">Short-chain dehydrogenase</fullName>
    </submittedName>
</protein>
<dbReference type="Proteomes" id="UP000035017">
    <property type="component" value="Unassembled WGS sequence"/>
</dbReference>
<organism evidence="5 6">
    <name type="scientific">Agrobacterium tumefaciens</name>
    <dbReference type="NCBI Taxonomy" id="358"/>
    <lineage>
        <taxon>Bacteria</taxon>
        <taxon>Pseudomonadati</taxon>
        <taxon>Pseudomonadota</taxon>
        <taxon>Alphaproteobacteria</taxon>
        <taxon>Hyphomicrobiales</taxon>
        <taxon>Rhizobiaceae</taxon>
        <taxon>Rhizobium/Agrobacterium group</taxon>
        <taxon>Agrobacterium</taxon>
        <taxon>Agrobacterium tumefaciens complex</taxon>
    </lineage>
</organism>
<reference evidence="5 6" key="1">
    <citation type="submission" date="2014-12" db="EMBL/GenBank/DDBJ databases">
        <title>16Stimator: statistical estimation of ribosomal gene copy numbers from draft genome assemblies.</title>
        <authorList>
            <person name="Perisin M.A."/>
            <person name="Vetter M."/>
            <person name="Gilbert J.A."/>
            <person name="Bergelson J."/>
        </authorList>
    </citation>
    <scope>NUCLEOTIDE SEQUENCE [LARGE SCALE GENOMIC DNA]</scope>
    <source>
        <strain evidence="5 6">MEJ076</strain>
    </source>
</reference>
<dbReference type="PANTHER" id="PTHR43490:SF99">
    <property type="entry name" value="SHORT-CHAIN DEHYDROGENASE_REDUCTASE"/>
    <property type="match status" value="1"/>
</dbReference>
<dbReference type="Gene3D" id="3.40.50.720">
    <property type="entry name" value="NAD(P)-binding Rossmann-like Domain"/>
    <property type="match status" value="1"/>
</dbReference>
<proteinExistence type="inferred from homology"/>
<dbReference type="InterPro" id="IPR002347">
    <property type="entry name" value="SDR_fam"/>
</dbReference>
<comment type="similarity">
    <text evidence="1 4">Belongs to the short-chain dehydrogenases/reductases (SDR) family.</text>
</comment>